<dbReference type="InterPro" id="IPR007715">
    <property type="entry name" value="Coq4"/>
</dbReference>
<name>A0A437M0N6_9SPHN</name>
<evidence type="ECO:0008006" key="3">
    <source>
        <dbReference type="Google" id="ProtNLM"/>
    </source>
</evidence>
<dbReference type="OrthoDB" id="7491298at2"/>
<keyword evidence="2" id="KW-1185">Reference proteome</keyword>
<protein>
    <recommendedName>
        <fullName evidence="3">Ubiquinone biosynthesis protein</fullName>
    </recommendedName>
</protein>
<dbReference type="EMBL" id="SACN01000002">
    <property type="protein sequence ID" value="RVT91218.1"/>
    <property type="molecule type" value="Genomic_DNA"/>
</dbReference>
<accession>A0A437M0N6</accession>
<sequence>MATAKPIEEAANDAAPLRPRGGMTPAEIAYMRQGIEPVSGSVPMSTSRFLNSPLFSFAYTQMSLRRLGNDVPTTYDIPDMSRGLDDVTDYADWAKQVAIEKAENPVFAEWLDRRQMARFNPHEMGHYADGTLGATIRDFMLKSGYDIEFMNKGTVPANDLQYLMKRSSECHDIQHMVTGFGPNVAGEHALIMMNVTGNACFFRPELAAYISRSPYFLASANLMRSGLHYSAGMPRLLEATELGIAAGRGLKKPLHIVNWEDYLDWQLDDIAADLGFTRGPGDAWDDADQSLVG</sequence>
<gene>
    <name evidence="1" type="ORF">EOD43_17045</name>
</gene>
<evidence type="ECO:0000313" key="1">
    <source>
        <dbReference type="EMBL" id="RVT91218.1"/>
    </source>
</evidence>
<evidence type="ECO:0000313" key="2">
    <source>
        <dbReference type="Proteomes" id="UP000282971"/>
    </source>
</evidence>
<dbReference type="Pfam" id="PF05019">
    <property type="entry name" value="Coq4"/>
    <property type="match status" value="1"/>
</dbReference>
<dbReference type="GO" id="GO:0006744">
    <property type="term" value="P:ubiquinone biosynthetic process"/>
    <property type="evidence" value="ECO:0007669"/>
    <property type="project" value="InterPro"/>
</dbReference>
<reference evidence="1 2" key="1">
    <citation type="submission" date="2019-01" db="EMBL/GenBank/DDBJ databases">
        <authorList>
            <person name="Chen W.-M."/>
        </authorList>
    </citation>
    <scope>NUCLEOTIDE SEQUENCE [LARGE SCALE GENOMIC DNA]</scope>
    <source>
        <strain evidence="1 2">CCP-7</strain>
    </source>
</reference>
<comment type="caution">
    <text evidence="1">The sequence shown here is derived from an EMBL/GenBank/DDBJ whole genome shotgun (WGS) entry which is preliminary data.</text>
</comment>
<dbReference type="RefSeq" id="WP_127745231.1">
    <property type="nucleotide sequence ID" value="NZ_SACN01000002.1"/>
</dbReference>
<organism evidence="1 2">
    <name type="scientific">Sphingomonas crocodyli</name>
    <dbReference type="NCBI Taxonomy" id="1979270"/>
    <lineage>
        <taxon>Bacteria</taxon>
        <taxon>Pseudomonadati</taxon>
        <taxon>Pseudomonadota</taxon>
        <taxon>Alphaproteobacteria</taxon>
        <taxon>Sphingomonadales</taxon>
        <taxon>Sphingomonadaceae</taxon>
        <taxon>Sphingomonas</taxon>
    </lineage>
</organism>
<dbReference type="Proteomes" id="UP000282971">
    <property type="component" value="Unassembled WGS sequence"/>
</dbReference>
<proteinExistence type="predicted"/>
<dbReference type="AlphaFoldDB" id="A0A437M0N6"/>